<dbReference type="OrthoDB" id="9813820at2"/>
<dbReference type="AlphaFoldDB" id="A0A366MRN6"/>
<gene>
    <name evidence="3" type="ORF">CRU91_09135</name>
</gene>
<protein>
    <submittedName>
        <fullName evidence="3">Thioredoxin</fullName>
    </submittedName>
</protein>
<dbReference type="RefSeq" id="WP_113894923.1">
    <property type="nucleotide sequence ID" value="NZ_JANJGA010000030.1"/>
</dbReference>
<keyword evidence="1" id="KW-0676">Redox-active center</keyword>
<dbReference type="PANTHER" id="PTHR42852">
    <property type="entry name" value="THIOL:DISULFIDE INTERCHANGE PROTEIN DSBE"/>
    <property type="match status" value="1"/>
</dbReference>
<dbReference type="InterPro" id="IPR050553">
    <property type="entry name" value="Thioredoxin_ResA/DsbE_sf"/>
</dbReference>
<dbReference type="Gene3D" id="3.40.30.10">
    <property type="entry name" value="Glutaredoxin"/>
    <property type="match status" value="1"/>
</dbReference>
<dbReference type="GO" id="GO:0016491">
    <property type="term" value="F:oxidoreductase activity"/>
    <property type="evidence" value="ECO:0007669"/>
    <property type="project" value="InterPro"/>
</dbReference>
<dbReference type="PANTHER" id="PTHR42852:SF13">
    <property type="entry name" value="PROTEIN DIPZ"/>
    <property type="match status" value="1"/>
</dbReference>
<dbReference type="InterPro" id="IPR036249">
    <property type="entry name" value="Thioredoxin-like_sf"/>
</dbReference>
<accession>A0A366MRN6</accession>
<sequence>MKFKTLVFFSIFSILFFAGCDSKDDKKQDIQPSNNSQSQFNLNTLKNIPIEIGFSDNKLILKDSNNKLVLVNFFATWCPACKVQIPNLVKLQDDFQNDLVVVGILLEEFKSNEEILSALKEYNVNYSVTNAVEGFDLAKTLGGLKSIPTSFLVDKEGNIFQKYVGIVPNEMLEIDIKKLLEK</sequence>
<dbReference type="Pfam" id="PF00578">
    <property type="entry name" value="AhpC-TSA"/>
    <property type="match status" value="1"/>
</dbReference>
<reference evidence="3 4" key="1">
    <citation type="submission" date="2017-10" db="EMBL/GenBank/DDBJ databases">
        <title>Genomics of the genus Arcobacter.</title>
        <authorList>
            <person name="Perez-Cataluna A."/>
            <person name="Figueras M.J."/>
        </authorList>
    </citation>
    <scope>NUCLEOTIDE SEQUENCE [LARGE SCALE GENOMIC DNA]</scope>
    <source>
        <strain evidence="3 4">CECT 9230</strain>
    </source>
</reference>
<dbReference type="PROSITE" id="PS51352">
    <property type="entry name" value="THIOREDOXIN_2"/>
    <property type="match status" value="1"/>
</dbReference>
<dbReference type="CDD" id="cd02966">
    <property type="entry name" value="TlpA_like_family"/>
    <property type="match status" value="1"/>
</dbReference>
<feature type="domain" description="Thioredoxin" evidence="2">
    <location>
        <begin position="31"/>
        <end position="181"/>
    </location>
</feature>
<dbReference type="InterPro" id="IPR017937">
    <property type="entry name" value="Thioredoxin_CS"/>
</dbReference>
<dbReference type="InterPro" id="IPR013766">
    <property type="entry name" value="Thioredoxin_domain"/>
</dbReference>
<organism evidence="3 4">
    <name type="scientific">Aliarcobacter vitoriensis</name>
    <dbReference type="NCBI Taxonomy" id="2011099"/>
    <lineage>
        <taxon>Bacteria</taxon>
        <taxon>Pseudomonadati</taxon>
        <taxon>Campylobacterota</taxon>
        <taxon>Epsilonproteobacteria</taxon>
        <taxon>Campylobacterales</taxon>
        <taxon>Arcobacteraceae</taxon>
        <taxon>Aliarcobacter</taxon>
    </lineage>
</organism>
<dbReference type="Proteomes" id="UP000252669">
    <property type="component" value="Unassembled WGS sequence"/>
</dbReference>
<evidence type="ECO:0000313" key="3">
    <source>
        <dbReference type="EMBL" id="RBQ28513.1"/>
    </source>
</evidence>
<dbReference type="SUPFAM" id="SSF52833">
    <property type="entry name" value="Thioredoxin-like"/>
    <property type="match status" value="1"/>
</dbReference>
<dbReference type="GO" id="GO:0016209">
    <property type="term" value="F:antioxidant activity"/>
    <property type="evidence" value="ECO:0007669"/>
    <property type="project" value="InterPro"/>
</dbReference>
<evidence type="ECO:0000259" key="2">
    <source>
        <dbReference type="PROSITE" id="PS51352"/>
    </source>
</evidence>
<dbReference type="PROSITE" id="PS00194">
    <property type="entry name" value="THIOREDOXIN_1"/>
    <property type="match status" value="1"/>
</dbReference>
<keyword evidence="4" id="KW-1185">Reference proteome</keyword>
<comment type="caution">
    <text evidence="3">The sequence shown here is derived from an EMBL/GenBank/DDBJ whole genome shotgun (WGS) entry which is preliminary data.</text>
</comment>
<proteinExistence type="predicted"/>
<dbReference type="InterPro" id="IPR000866">
    <property type="entry name" value="AhpC/TSA"/>
</dbReference>
<evidence type="ECO:0000313" key="4">
    <source>
        <dbReference type="Proteomes" id="UP000252669"/>
    </source>
</evidence>
<evidence type="ECO:0000256" key="1">
    <source>
        <dbReference type="ARBA" id="ARBA00023284"/>
    </source>
</evidence>
<dbReference type="PROSITE" id="PS51257">
    <property type="entry name" value="PROKAR_LIPOPROTEIN"/>
    <property type="match status" value="1"/>
</dbReference>
<name>A0A366MRN6_9BACT</name>
<dbReference type="EMBL" id="PDKB01000015">
    <property type="protein sequence ID" value="RBQ28513.1"/>
    <property type="molecule type" value="Genomic_DNA"/>
</dbReference>